<feature type="compositionally biased region" description="Basic residues" evidence="1">
    <location>
        <begin position="64"/>
        <end position="73"/>
    </location>
</feature>
<gene>
    <name evidence="3" type="ORF">HLH29_05775</name>
</gene>
<feature type="region of interest" description="Disordered" evidence="1">
    <location>
        <begin position="1"/>
        <end position="91"/>
    </location>
</feature>
<dbReference type="Gene3D" id="3.90.1300.10">
    <property type="entry name" value="Amidase signature (AS) domain"/>
    <property type="match status" value="1"/>
</dbReference>
<evidence type="ECO:0000256" key="1">
    <source>
        <dbReference type="SAM" id="MobiDB-lite"/>
    </source>
</evidence>
<dbReference type="Pfam" id="PF01425">
    <property type="entry name" value="Amidase"/>
    <property type="match status" value="1"/>
</dbReference>
<evidence type="ECO:0000259" key="2">
    <source>
        <dbReference type="Pfam" id="PF01425"/>
    </source>
</evidence>
<dbReference type="InterPro" id="IPR036928">
    <property type="entry name" value="AS_sf"/>
</dbReference>
<evidence type="ECO:0000313" key="3">
    <source>
        <dbReference type="EMBL" id="MBB2178688.1"/>
    </source>
</evidence>
<accession>A0A7W4JCF6</accession>
<feature type="domain" description="Amidase" evidence="2">
    <location>
        <begin position="390"/>
        <end position="432"/>
    </location>
</feature>
<dbReference type="EMBL" id="JABEQL010000005">
    <property type="protein sequence ID" value="MBB2178688.1"/>
    <property type="molecule type" value="Genomic_DNA"/>
</dbReference>
<keyword evidence="4" id="KW-1185">Reference proteome</keyword>
<feature type="region of interest" description="Disordered" evidence="1">
    <location>
        <begin position="155"/>
        <end position="177"/>
    </location>
</feature>
<feature type="region of interest" description="Disordered" evidence="1">
    <location>
        <begin position="321"/>
        <end position="344"/>
    </location>
</feature>
<name>A0A7W4JCF6_9PROT</name>
<dbReference type="SUPFAM" id="SSF75304">
    <property type="entry name" value="Amidase signature (AS) enzymes"/>
    <property type="match status" value="1"/>
</dbReference>
<reference evidence="3 4" key="1">
    <citation type="submission" date="2020-04" db="EMBL/GenBank/DDBJ databases">
        <title>Description of novel Gluconacetobacter.</title>
        <authorList>
            <person name="Sombolestani A."/>
        </authorList>
    </citation>
    <scope>NUCLEOTIDE SEQUENCE [LARGE SCALE GENOMIC DNA]</scope>
    <source>
        <strain evidence="3 4">LMG 27725</strain>
    </source>
</reference>
<proteinExistence type="predicted"/>
<organism evidence="3 4">
    <name type="scientific">Gluconacetobacter tumulicola</name>
    <dbReference type="NCBI Taxonomy" id="1017177"/>
    <lineage>
        <taxon>Bacteria</taxon>
        <taxon>Pseudomonadati</taxon>
        <taxon>Pseudomonadota</taxon>
        <taxon>Alphaproteobacteria</taxon>
        <taxon>Acetobacterales</taxon>
        <taxon>Acetobacteraceae</taxon>
        <taxon>Gluconacetobacter</taxon>
    </lineage>
</organism>
<feature type="compositionally biased region" description="Low complexity" evidence="1">
    <location>
        <begin position="28"/>
        <end position="37"/>
    </location>
</feature>
<evidence type="ECO:0000313" key="4">
    <source>
        <dbReference type="Proteomes" id="UP000525623"/>
    </source>
</evidence>
<dbReference type="AlphaFoldDB" id="A0A7W4JCF6"/>
<dbReference type="InterPro" id="IPR023631">
    <property type="entry name" value="Amidase_dom"/>
</dbReference>
<protein>
    <recommendedName>
        <fullName evidence="2">Amidase domain-containing protein</fullName>
    </recommendedName>
</protein>
<dbReference type="Proteomes" id="UP000525623">
    <property type="component" value="Unassembled WGS sequence"/>
</dbReference>
<sequence length="456" mass="48339">MATAVFQAAKGGSPVGGPDTESMKRRAPLSAAPRRGAAPPPAGKRVRQPACRHDPSAGPDRAGDRRRHSHRPFQRAIGGRGIDPARGDRAGQAESLYADPCRAGDGGRPPGRCGGSRGGIHRAIAWRAVRGQGPAPHRRRPDDAGLVDATRLAAGGGDRAMYPPPAGGGRDPDRKDDDAGIRLFQLYPQPGRIVRRVGGDCGNGRGAVCRGHRHGWIGPHSRRVLRRCRLQAQPGPDSDDHPAQPVRQYFPFRPAGPHRGRRNFLHGGDGGRQRRGYCFAADRLRLRGGTDRQPAGPALRAVARPWLLRGPAAGRIAGPAGCRAAAPRGRHHRRGGHGLDAGGQRPVVRPVVRVHVGLFRRRCGRLRCPGGPGGGGNDRARPDGRFGGLDMTCPFNLLPQLPALSLPAGRAADGLPVGLQIVGRRFADEQVLGWGAALEAILPGHAAARPMEDVRA</sequence>
<comment type="caution">
    <text evidence="3">The sequence shown here is derived from an EMBL/GenBank/DDBJ whole genome shotgun (WGS) entry which is preliminary data.</text>
</comment>